<dbReference type="CDD" id="cd00616">
    <property type="entry name" value="AHBA_syn"/>
    <property type="match status" value="1"/>
</dbReference>
<dbReference type="InterPro" id="IPR000653">
    <property type="entry name" value="DegT/StrS_aminotransferase"/>
</dbReference>
<dbReference type="Gene3D" id="3.90.1150.10">
    <property type="entry name" value="Aspartate Aminotransferase, domain 1"/>
    <property type="match status" value="1"/>
</dbReference>
<evidence type="ECO:0000256" key="1">
    <source>
        <dbReference type="RuleBase" id="RU004508"/>
    </source>
</evidence>
<name>A0ABW5T463_9BACI</name>
<dbReference type="SUPFAM" id="SSF53383">
    <property type="entry name" value="PLP-dependent transferases"/>
    <property type="match status" value="1"/>
</dbReference>
<dbReference type="Proteomes" id="UP001597520">
    <property type="component" value="Unassembled WGS sequence"/>
</dbReference>
<reference evidence="3" key="1">
    <citation type="journal article" date="2019" name="Int. J. Syst. Evol. Microbiol.">
        <title>The Global Catalogue of Microorganisms (GCM) 10K type strain sequencing project: providing services to taxonomists for standard genome sequencing and annotation.</title>
        <authorList>
            <consortium name="The Broad Institute Genomics Platform"/>
            <consortium name="The Broad Institute Genome Sequencing Center for Infectious Disease"/>
            <person name="Wu L."/>
            <person name="Ma J."/>
        </authorList>
    </citation>
    <scope>NUCLEOTIDE SEQUENCE [LARGE SCALE GENOMIC DNA]</scope>
    <source>
        <strain evidence="3">KCTC 33792</strain>
    </source>
</reference>
<dbReference type="InterPro" id="IPR026385">
    <property type="entry name" value="LegC-like"/>
</dbReference>
<protein>
    <submittedName>
        <fullName evidence="2">LegC family aminotransferase</fullName>
    </submittedName>
</protein>
<dbReference type="NCBIfam" id="TIGR04181">
    <property type="entry name" value="NHT_00031"/>
    <property type="match status" value="1"/>
</dbReference>
<evidence type="ECO:0000313" key="2">
    <source>
        <dbReference type="EMBL" id="MFD2705620.1"/>
    </source>
</evidence>
<dbReference type="PIRSF" id="PIRSF000390">
    <property type="entry name" value="PLP_StrS"/>
    <property type="match status" value="1"/>
</dbReference>
<keyword evidence="3" id="KW-1185">Reference proteome</keyword>
<dbReference type="PANTHER" id="PTHR30244">
    <property type="entry name" value="TRANSAMINASE"/>
    <property type="match status" value="1"/>
</dbReference>
<dbReference type="InterPro" id="IPR015422">
    <property type="entry name" value="PyrdxlP-dep_Trfase_small"/>
</dbReference>
<dbReference type="InterPro" id="IPR015421">
    <property type="entry name" value="PyrdxlP-dep_Trfase_major"/>
</dbReference>
<comment type="caution">
    <text evidence="2">The sequence shown here is derived from an EMBL/GenBank/DDBJ whole genome shotgun (WGS) entry which is preliminary data.</text>
</comment>
<accession>A0ABW5T463</accession>
<evidence type="ECO:0000313" key="3">
    <source>
        <dbReference type="Proteomes" id="UP001597520"/>
    </source>
</evidence>
<dbReference type="Pfam" id="PF01041">
    <property type="entry name" value="DegT_DnrJ_EryC1"/>
    <property type="match status" value="1"/>
</dbReference>
<dbReference type="PANTHER" id="PTHR30244:SF30">
    <property type="entry name" value="BLR5990 PROTEIN"/>
    <property type="match status" value="1"/>
</dbReference>
<dbReference type="EMBL" id="JBHUML010000002">
    <property type="protein sequence ID" value="MFD2705620.1"/>
    <property type="molecule type" value="Genomic_DNA"/>
</dbReference>
<dbReference type="GO" id="GO:0008483">
    <property type="term" value="F:transaminase activity"/>
    <property type="evidence" value="ECO:0007669"/>
    <property type="project" value="UniProtKB-KW"/>
</dbReference>
<organism evidence="2 3">
    <name type="scientific">Salibacterium lacus</name>
    <dbReference type="NCBI Taxonomy" id="1898109"/>
    <lineage>
        <taxon>Bacteria</taxon>
        <taxon>Bacillati</taxon>
        <taxon>Bacillota</taxon>
        <taxon>Bacilli</taxon>
        <taxon>Bacillales</taxon>
        <taxon>Bacillaceae</taxon>
    </lineage>
</organism>
<dbReference type="InterPro" id="IPR015424">
    <property type="entry name" value="PyrdxlP-dep_Trfase"/>
</dbReference>
<keyword evidence="2" id="KW-0032">Aminotransferase</keyword>
<comment type="similarity">
    <text evidence="1">Belongs to the DegT/DnrJ/EryC1 family.</text>
</comment>
<keyword evidence="1" id="KW-0663">Pyridoxal phosphate</keyword>
<keyword evidence="2" id="KW-0808">Transferase</keyword>
<gene>
    <name evidence="2" type="ORF">ACFSUB_09075</name>
</gene>
<proteinExistence type="inferred from homology"/>
<sequence length="384" mass="42435">MILESQILQAVQHVLPENDELKPLHAPVFQGNESKYVQDTIESTWVSSAGTYVNKLQEDLCSFTGINRAVTVVNGTAALQLALFAAGVEQGDEVLVPALTFVATANAVSHTGAVPHFVDVEESSLGIDVSKLEMYLKQHAVITSEGSYNKHTGRWIRAVVPMHTFGHPAAINQLRLTADRFHLKIVEDAAEALGSYEDGRHVGQLGDIAAVSFNGNKIITTGGGGALLTNNKDMADKVEHLASTAKVSHSFEFVHDEVGYNYRMPNINAALGCAQLEQLPFFLKTKRKLAGQYAEALSDISGISFIKERAGTRSNYWLNGLLLNEPDMEQRDRIIKKLHDHQILARPVWKPMHYLEMYRNMPKMDLTQTESLYARIINLPSGVM</sequence>
<dbReference type="Gene3D" id="3.40.640.10">
    <property type="entry name" value="Type I PLP-dependent aspartate aminotransferase-like (Major domain)"/>
    <property type="match status" value="1"/>
</dbReference>
<dbReference type="RefSeq" id="WP_380712869.1">
    <property type="nucleotide sequence ID" value="NZ_JBHUML010000002.1"/>
</dbReference>